<dbReference type="InterPro" id="IPR001753">
    <property type="entry name" value="Enoyl-CoA_hydra/iso"/>
</dbReference>
<comment type="similarity">
    <text evidence="1 5">Belongs to the enoyl-CoA hydratase/isomerase family.</text>
</comment>
<dbReference type="CDD" id="cd06558">
    <property type="entry name" value="crotonase-like"/>
    <property type="match status" value="1"/>
</dbReference>
<evidence type="ECO:0000256" key="1">
    <source>
        <dbReference type="ARBA" id="ARBA00005254"/>
    </source>
</evidence>
<proteinExistence type="inferred from homology"/>
<dbReference type="GO" id="GO:0048039">
    <property type="term" value="F:ubiquinone binding"/>
    <property type="evidence" value="ECO:0007669"/>
    <property type="project" value="InterPro"/>
</dbReference>
<evidence type="ECO:0000313" key="9">
    <source>
        <dbReference type="WBParaSite" id="SMRG1_44430.1"/>
    </source>
</evidence>
<dbReference type="Proteomes" id="UP000050790">
    <property type="component" value="Unassembled WGS sequence"/>
</dbReference>
<feature type="transmembrane region" description="Helical" evidence="6">
    <location>
        <begin position="6"/>
        <end position="26"/>
    </location>
</feature>
<dbReference type="GO" id="GO:0003824">
    <property type="term" value="F:catalytic activity"/>
    <property type="evidence" value="ECO:0007669"/>
    <property type="project" value="InterPro"/>
</dbReference>
<comment type="function">
    <text evidence="4">Required for the function of coenzyme Q in the respiratory chain. May serve as a chaperone or may be involved in the transport of Q6 from its site of synthesis to the catalytic sites of the respiratory complexes.</text>
</comment>
<comment type="similarity">
    <text evidence="2">Belongs to the COQ10 family.</text>
</comment>
<dbReference type="InterPro" id="IPR005031">
    <property type="entry name" value="COQ10_START"/>
</dbReference>
<keyword evidence="6" id="KW-1133">Transmembrane helix</keyword>
<sequence length="489" mass="54500">MDRNTIFFNIGTVSITALGATVGDIIKRSNPLFPMICLKILNICPKYPCLITSNLPIVFKREIFSFGPTFTKKSQSYKERRLLGYSPENMFDIAIDVGRYSEFIPWCNQSTVLEQGENNMLACLGVGFPPLSESYMSRITFQRPKHLKSVAQNAGMFHHLINEWHFHPGLPENPNSCFVEFSVDFEFRSPIYSKIAGLFFDQVVTVMKRAVFLGLLMSMNSNLCVLTQKIGRFLLIGLNRPEKGNSINQTTASMLNDILYNQFDKDDNIIGGVLYGEGKDFCLGLDMEELTDYIKQNPTCDNTSLNKLYSCLSIDSTKLTFSKPLIAAITGKAIGAGLELALACDLRVAEIDSILSLHKRKHCIPMMNMGTIRLPGLIGLSRSLDMILTGRELHATEALEFGLVNRVTPTGTAIGVSVKMIDAIHRLPGLSALYSDRSNVIRASQYSMNSELAKMEYTEALNAFKNEGINVTNEKISDQPTTERECNGK</sequence>
<dbReference type="Pfam" id="PF00378">
    <property type="entry name" value="ECH_1"/>
    <property type="match status" value="1"/>
</dbReference>
<evidence type="ECO:0000313" key="8">
    <source>
        <dbReference type="Proteomes" id="UP000050790"/>
    </source>
</evidence>
<dbReference type="AlphaFoldDB" id="A0AA84ZRP3"/>
<dbReference type="SUPFAM" id="SSF55961">
    <property type="entry name" value="Bet v1-like"/>
    <property type="match status" value="1"/>
</dbReference>
<dbReference type="InterPro" id="IPR023393">
    <property type="entry name" value="START-like_dom_sf"/>
</dbReference>
<dbReference type="Pfam" id="PF03364">
    <property type="entry name" value="Polyketide_cyc"/>
    <property type="match status" value="1"/>
</dbReference>
<comment type="subunit">
    <text evidence="3">Interacts with coenzyme Q.</text>
</comment>
<keyword evidence="6" id="KW-0472">Membrane</keyword>
<evidence type="ECO:0000256" key="3">
    <source>
        <dbReference type="ARBA" id="ARBA00011814"/>
    </source>
</evidence>
<evidence type="ECO:0000256" key="5">
    <source>
        <dbReference type="RuleBase" id="RU003707"/>
    </source>
</evidence>
<protein>
    <recommendedName>
        <fullName evidence="7">Coenzyme Q-binding protein COQ10 START domain-containing protein</fullName>
    </recommendedName>
</protein>
<dbReference type="InterPro" id="IPR018376">
    <property type="entry name" value="Enoyl-CoA_hyd/isom_CS"/>
</dbReference>
<dbReference type="InterPro" id="IPR029045">
    <property type="entry name" value="ClpP/crotonase-like_dom_sf"/>
</dbReference>
<dbReference type="PANTHER" id="PTHR43802:SF1">
    <property type="entry name" value="IP11341P-RELATED"/>
    <property type="match status" value="1"/>
</dbReference>
<dbReference type="PANTHER" id="PTHR43802">
    <property type="entry name" value="ENOYL-COA HYDRATASE"/>
    <property type="match status" value="1"/>
</dbReference>
<dbReference type="SUPFAM" id="SSF52096">
    <property type="entry name" value="ClpP/crotonase"/>
    <property type="match status" value="1"/>
</dbReference>
<dbReference type="WBParaSite" id="SMRG1_44430.1">
    <property type="protein sequence ID" value="SMRG1_44430.1"/>
    <property type="gene ID" value="SMRG1_44430"/>
</dbReference>
<keyword evidence="6" id="KW-0812">Transmembrane</keyword>
<dbReference type="PROSITE" id="PS00166">
    <property type="entry name" value="ENOYL_COA_HYDRATASE"/>
    <property type="match status" value="1"/>
</dbReference>
<dbReference type="CDD" id="cd07813">
    <property type="entry name" value="COQ10p_like"/>
    <property type="match status" value="1"/>
</dbReference>
<reference evidence="9" key="1">
    <citation type="submission" date="2023-11" db="UniProtKB">
        <authorList>
            <consortium name="WormBaseParasite"/>
        </authorList>
    </citation>
    <scope>IDENTIFICATION</scope>
</reference>
<dbReference type="Gene3D" id="3.30.530.20">
    <property type="match status" value="1"/>
</dbReference>
<dbReference type="GO" id="GO:0045333">
    <property type="term" value="P:cellular respiration"/>
    <property type="evidence" value="ECO:0007669"/>
    <property type="project" value="InterPro"/>
</dbReference>
<evidence type="ECO:0000259" key="7">
    <source>
        <dbReference type="Pfam" id="PF03364"/>
    </source>
</evidence>
<name>A0AA84ZRP3_9TREM</name>
<organism evidence="8 9">
    <name type="scientific">Schistosoma margrebowiei</name>
    <dbReference type="NCBI Taxonomy" id="48269"/>
    <lineage>
        <taxon>Eukaryota</taxon>
        <taxon>Metazoa</taxon>
        <taxon>Spiralia</taxon>
        <taxon>Lophotrochozoa</taxon>
        <taxon>Platyhelminthes</taxon>
        <taxon>Trematoda</taxon>
        <taxon>Digenea</taxon>
        <taxon>Strigeidida</taxon>
        <taxon>Schistosomatoidea</taxon>
        <taxon>Schistosomatidae</taxon>
        <taxon>Schistosoma</taxon>
    </lineage>
</organism>
<accession>A0AA84ZRP3</accession>
<evidence type="ECO:0000256" key="4">
    <source>
        <dbReference type="ARBA" id="ARBA00024947"/>
    </source>
</evidence>
<evidence type="ECO:0000256" key="6">
    <source>
        <dbReference type="SAM" id="Phobius"/>
    </source>
</evidence>
<feature type="domain" description="Coenzyme Q-binding protein COQ10 START" evidence="7">
    <location>
        <begin position="84"/>
        <end position="211"/>
    </location>
</feature>
<dbReference type="Gene3D" id="3.90.226.10">
    <property type="entry name" value="2-enoyl-CoA Hydratase, Chain A, domain 1"/>
    <property type="match status" value="1"/>
</dbReference>
<evidence type="ECO:0000256" key="2">
    <source>
        <dbReference type="ARBA" id="ARBA00006885"/>
    </source>
</evidence>
<dbReference type="InterPro" id="IPR044996">
    <property type="entry name" value="COQ10-like"/>
</dbReference>